<name>A0A8H4EGU6_GIGMA</name>
<dbReference type="PANTHER" id="PTHR34825">
    <property type="entry name" value="CONSERVED PROTEIN, WITH A WEAK D-GALACTARATE DEHYDRATASE/ALTRONATE HYDROLASE DOMAIN"/>
    <property type="match status" value="1"/>
</dbReference>
<evidence type="ECO:0000313" key="2">
    <source>
        <dbReference type="EMBL" id="KAF0481466.1"/>
    </source>
</evidence>
<proteinExistence type="predicted"/>
<evidence type="ECO:0000313" key="3">
    <source>
        <dbReference type="Proteomes" id="UP000439903"/>
    </source>
</evidence>
<evidence type="ECO:0000259" key="1">
    <source>
        <dbReference type="Pfam" id="PF09820"/>
    </source>
</evidence>
<dbReference type="Proteomes" id="UP000439903">
    <property type="component" value="Unassembled WGS sequence"/>
</dbReference>
<dbReference type="OrthoDB" id="5380555at2759"/>
<dbReference type="InterPro" id="IPR018631">
    <property type="entry name" value="AAA-ATPase-like_dom"/>
</dbReference>
<dbReference type="AlphaFoldDB" id="A0A8H4EGU6"/>
<sequence length="717" mass="82887">MEYMSKGDHLKLKYPGGHTDYWDRDPSAWRKLNDWDIYWIGNQPPSSSITKQNSHFALADELRCLREIYANTHPAYKSIKNLQKEMKESIIIEIIYVRKKKGIQCGLQIARRGFQLYSDMEFDSVERERKRLKADGPQSQSIDNSEMLPVKANLVSASSKPLKILSTGSFADLKQEGGYYLDKTHFITKIEYLNARAIFSLRPRHFGKTLFLSTLSSYYDVKNKGKKFEQLFGDLYIRKNPAPLASSFLFERRYDKVLCRYRQELKDYHQILDKKESALVNFKELLNAVELSEHKLYVFIDEYDAGMTEALKNEYTLQLLIAHHKNSPSRTEVIESSFKQFYSRLKSACDDGLVYVFQTGVTPIVMAEFTSGFNISEDLPLTKNFGTYNSWNSLITHDALLDFPSDPQTLPSQISLDLIVNNPLGKSILTEALARHPLESKDVLAQRFRLTNIRELATDRASLLSFMFYIRAITYQPSLLTKHYFRIPNHLTEKKFIREALKIYDWKEDDLIPVRDNSIVYSNEEALKQAFMDAMILTLHADIEPEFQVYSQSPDLYGMAIDLVKTNMGKRIAIEFDNIQMKKVLLDEASGHWQDATKVSRSLLEKSEEEILGLKIDDEHRKGQKTIVEALEYKINTKKKYLGPLSKRNDTDLKSMFIVLRVVTHTFSFSHIHPFYDGISCVSRIVSFGYPLPVFQQLEQKNILRRVIKSSGPDLAT</sequence>
<gene>
    <name evidence="2" type="ORF">F8M41_023602</name>
</gene>
<protein>
    <submittedName>
        <fullName evidence="2">DUF1703-domain-containing protein</fullName>
    </submittedName>
</protein>
<dbReference type="Pfam" id="PF09820">
    <property type="entry name" value="AAA-ATPase_like"/>
    <property type="match status" value="1"/>
</dbReference>
<dbReference type="PANTHER" id="PTHR34825:SF2">
    <property type="entry name" value="AAA-ATPASE-LIKE DOMAIN-CONTAINING PROTEIN"/>
    <property type="match status" value="1"/>
</dbReference>
<accession>A0A8H4EGU6</accession>
<keyword evidence="3" id="KW-1185">Reference proteome</keyword>
<reference evidence="2 3" key="1">
    <citation type="journal article" date="2019" name="Environ. Microbiol.">
        <title>At the nexus of three kingdoms: the genome of the mycorrhizal fungus Gigaspora margarita provides insights into plant, endobacterial and fungal interactions.</title>
        <authorList>
            <person name="Venice F."/>
            <person name="Ghignone S."/>
            <person name="Salvioli di Fossalunga A."/>
            <person name="Amselem J."/>
            <person name="Novero M."/>
            <person name="Xianan X."/>
            <person name="Sedzielewska Toro K."/>
            <person name="Morin E."/>
            <person name="Lipzen A."/>
            <person name="Grigoriev I.V."/>
            <person name="Henrissat B."/>
            <person name="Martin F.M."/>
            <person name="Bonfante P."/>
        </authorList>
    </citation>
    <scope>NUCLEOTIDE SEQUENCE [LARGE SCALE GENOMIC DNA]</scope>
    <source>
        <strain evidence="2 3">BEG34</strain>
    </source>
</reference>
<feature type="domain" description="AAA-ATPase-like" evidence="1">
    <location>
        <begin position="168"/>
        <end position="368"/>
    </location>
</feature>
<dbReference type="EMBL" id="WTPW01000771">
    <property type="protein sequence ID" value="KAF0481466.1"/>
    <property type="molecule type" value="Genomic_DNA"/>
</dbReference>
<comment type="caution">
    <text evidence="2">The sequence shown here is derived from an EMBL/GenBank/DDBJ whole genome shotgun (WGS) entry which is preliminary data.</text>
</comment>
<organism evidence="2 3">
    <name type="scientific">Gigaspora margarita</name>
    <dbReference type="NCBI Taxonomy" id="4874"/>
    <lineage>
        <taxon>Eukaryota</taxon>
        <taxon>Fungi</taxon>
        <taxon>Fungi incertae sedis</taxon>
        <taxon>Mucoromycota</taxon>
        <taxon>Glomeromycotina</taxon>
        <taxon>Glomeromycetes</taxon>
        <taxon>Diversisporales</taxon>
        <taxon>Gigasporaceae</taxon>
        <taxon>Gigaspora</taxon>
    </lineage>
</organism>